<organism evidence="2 3">
    <name type="scientific">Aspergillus indologenus CBS 114.80</name>
    <dbReference type="NCBI Taxonomy" id="1450541"/>
    <lineage>
        <taxon>Eukaryota</taxon>
        <taxon>Fungi</taxon>
        <taxon>Dikarya</taxon>
        <taxon>Ascomycota</taxon>
        <taxon>Pezizomycotina</taxon>
        <taxon>Eurotiomycetes</taxon>
        <taxon>Eurotiomycetidae</taxon>
        <taxon>Eurotiales</taxon>
        <taxon>Aspergillaceae</taxon>
        <taxon>Aspergillus</taxon>
        <taxon>Aspergillus subgen. Circumdati</taxon>
    </lineage>
</organism>
<dbReference type="AlphaFoldDB" id="A0A2V5JFZ2"/>
<reference evidence="2 3" key="1">
    <citation type="submission" date="2018-02" db="EMBL/GenBank/DDBJ databases">
        <title>The genomes of Aspergillus section Nigri reveals drivers in fungal speciation.</title>
        <authorList>
            <consortium name="DOE Joint Genome Institute"/>
            <person name="Vesth T.C."/>
            <person name="Nybo J."/>
            <person name="Theobald S."/>
            <person name="Brandl J."/>
            <person name="Frisvad J.C."/>
            <person name="Nielsen K.F."/>
            <person name="Lyhne E.K."/>
            <person name="Kogle M.E."/>
            <person name="Kuo A."/>
            <person name="Riley R."/>
            <person name="Clum A."/>
            <person name="Nolan M."/>
            <person name="Lipzen A."/>
            <person name="Salamov A."/>
            <person name="Henrissat B."/>
            <person name="Wiebenga A."/>
            <person name="De vries R.P."/>
            <person name="Grigoriev I.V."/>
            <person name="Mortensen U.H."/>
            <person name="Andersen M.R."/>
            <person name="Baker S.E."/>
        </authorList>
    </citation>
    <scope>NUCLEOTIDE SEQUENCE [LARGE SCALE GENOMIC DNA]</scope>
    <source>
        <strain evidence="2 3">CBS 114.80</strain>
    </source>
</reference>
<keyword evidence="1" id="KW-1133">Transmembrane helix</keyword>
<name>A0A2V5JFZ2_9EURO</name>
<keyword evidence="1" id="KW-0812">Transmembrane</keyword>
<evidence type="ECO:0000256" key="1">
    <source>
        <dbReference type="SAM" id="Phobius"/>
    </source>
</evidence>
<gene>
    <name evidence="2" type="ORF">BP00DRAFT_267619</name>
</gene>
<protein>
    <submittedName>
        <fullName evidence="2">Uncharacterized protein</fullName>
    </submittedName>
</protein>
<proteinExistence type="predicted"/>
<evidence type="ECO:0000313" key="3">
    <source>
        <dbReference type="Proteomes" id="UP000248817"/>
    </source>
</evidence>
<feature type="transmembrane region" description="Helical" evidence="1">
    <location>
        <begin position="20"/>
        <end position="42"/>
    </location>
</feature>
<sequence>MPQFCLTHQRYSGQMRITSIPVSAVMLSPLMMGWNAVCMYGWMDGWMDGWMSVRYDDPHQSAVMVSVLRCDCVCDSGLLGGQKMSQEHWLPQFAPAPARQGSECVADIHGYCKEFGYTTYTQSQNQHHSTQANMEPG</sequence>
<dbReference type="Proteomes" id="UP000248817">
    <property type="component" value="Unassembled WGS sequence"/>
</dbReference>
<evidence type="ECO:0000313" key="2">
    <source>
        <dbReference type="EMBL" id="PYI35156.1"/>
    </source>
</evidence>
<dbReference type="EMBL" id="KZ825471">
    <property type="protein sequence ID" value="PYI35156.1"/>
    <property type="molecule type" value="Genomic_DNA"/>
</dbReference>
<accession>A0A2V5JFZ2</accession>
<keyword evidence="3" id="KW-1185">Reference proteome</keyword>
<keyword evidence="1" id="KW-0472">Membrane</keyword>